<evidence type="ECO:0000256" key="1">
    <source>
        <dbReference type="SAM" id="MobiDB-lite"/>
    </source>
</evidence>
<evidence type="ECO:0000313" key="2">
    <source>
        <dbReference type="EMBL" id="CAG6548144.1"/>
    </source>
</evidence>
<dbReference type="EMBL" id="HBUE01345404">
    <property type="protein sequence ID" value="CAG6600362.1"/>
    <property type="molecule type" value="Transcribed_RNA"/>
</dbReference>
<organism evidence="2">
    <name type="scientific">Culex pipiens</name>
    <name type="common">House mosquito</name>
    <dbReference type="NCBI Taxonomy" id="7175"/>
    <lineage>
        <taxon>Eukaryota</taxon>
        <taxon>Metazoa</taxon>
        <taxon>Ecdysozoa</taxon>
        <taxon>Arthropoda</taxon>
        <taxon>Hexapoda</taxon>
        <taxon>Insecta</taxon>
        <taxon>Pterygota</taxon>
        <taxon>Neoptera</taxon>
        <taxon>Endopterygota</taxon>
        <taxon>Diptera</taxon>
        <taxon>Nematocera</taxon>
        <taxon>Culicoidea</taxon>
        <taxon>Culicidae</taxon>
        <taxon>Culicinae</taxon>
        <taxon>Culicini</taxon>
        <taxon>Culex</taxon>
        <taxon>Culex</taxon>
    </lineage>
</organism>
<sequence length="108" mass="11472">MNRLKKTTASSKYHRRNRPFRPKETTASSSAESVASGSPGKITTEATWKSTKTSERARSSATFVSSSWADSATCGTTSGTATKRCRNGCKTARSVGACFPARTATTVI</sequence>
<feature type="compositionally biased region" description="Basic residues" evidence="1">
    <location>
        <begin position="1"/>
        <end position="20"/>
    </location>
</feature>
<dbReference type="EMBL" id="HBUE01238432">
    <property type="protein sequence ID" value="CAG6548144.1"/>
    <property type="molecule type" value="Transcribed_RNA"/>
</dbReference>
<accession>A0A8D8I664</accession>
<name>A0A8D8I664_CULPI</name>
<feature type="region of interest" description="Disordered" evidence="1">
    <location>
        <begin position="1"/>
        <end position="53"/>
    </location>
</feature>
<proteinExistence type="predicted"/>
<feature type="compositionally biased region" description="Low complexity" evidence="1">
    <location>
        <begin position="27"/>
        <end position="38"/>
    </location>
</feature>
<protein>
    <submittedName>
        <fullName evidence="2">(northern house mosquito) hypothetical protein</fullName>
    </submittedName>
</protein>
<reference evidence="2" key="1">
    <citation type="submission" date="2021-05" db="EMBL/GenBank/DDBJ databases">
        <authorList>
            <person name="Alioto T."/>
            <person name="Alioto T."/>
            <person name="Gomez Garrido J."/>
        </authorList>
    </citation>
    <scope>NUCLEOTIDE SEQUENCE</scope>
</reference>
<dbReference type="AlphaFoldDB" id="A0A8D8I664"/>